<dbReference type="InterPro" id="IPR007197">
    <property type="entry name" value="rSAM"/>
</dbReference>
<dbReference type="NCBIfam" id="TIGR04349">
    <property type="entry name" value="rSAM_QueE_gams"/>
    <property type="match status" value="1"/>
</dbReference>
<keyword evidence="4 8" id="KW-0460">Magnesium</keyword>
<proteinExistence type="inferred from homology"/>
<evidence type="ECO:0000256" key="4">
    <source>
        <dbReference type="ARBA" id="ARBA00022842"/>
    </source>
</evidence>
<dbReference type="Proteomes" id="UP001209854">
    <property type="component" value="Unassembled WGS sequence"/>
</dbReference>
<keyword evidence="8" id="KW-0671">Queuosine biosynthesis</keyword>
<keyword evidence="6 8" id="KW-0411">Iron-sulfur</keyword>
<gene>
    <name evidence="8 10" type="primary">queE</name>
    <name evidence="10" type="ORF">NX722_12840</name>
</gene>
<comment type="function">
    <text evidence="8">Catalyzes the complex heterocyclic radical-mediated conversion of 6-carboxy-5,6,7,8-tetrahydropterin (CPH4) to 7-carboxy-7-deazaguanine (CDG), a step common to the biosynthetic pathways of all 7-deazapurine-containing compounds.</text>
</comment>
<comment type="caution">
    <text evidence="8">Lacks conserved residue(s) required for the propagation of feature annotation.</text>
</comment>
<evidence type="ECO:0000256" key="2">
    <source>
        <dbReference type="ARBA" id="ARBA00022691"/>
    </source>
</evidence>
<sequence length="216" mass="23812">MFSESLRISEIFYSLQGESRTSGLPTVFVRLTGCPLRCNWCDTEYSFSGGERRTIDSILQQVAGYGAKYVCVTGGEPLAQPDCLLLLKCLADAGYEVSLETSGALDLAEVDARIVKVMDLKAPGSGESGKNLYQNIQHLDHKDQVKFVIADRADYDWSASKLIEYDLAGKVSDVLFSPVSTGVEPAELAEWILADRLPVRFQIQLHRVIWGDKTGV</sequence>
<dbReference type="EMBL" id="JAPFCC010000001">
    <property type="protein sequence ID" value="MCW7553494.1"/>
    <property type="molecule type" value="Genomic_DNA"/>
</dbReference>
<feature type="binding site" evidence="8">
    <location>
        <position position="75"/>
    </location>
    <ligand>
        <name>S-adenosyl-L-methionine</name>
        <dbReference type="ChEBI" id="CHEBI:59789"/>
    </ligand>
</feature>
<dbReference type="RefSeq" id="WP_262568317.1">
    <property type="nucleotide sequence ID" value="NZ_JAPFCC010000001.1"/>
</dbReference>
<comment type="catalytic activity">
    <reaction evidence="8">
        <text>6-carboxy-5,6,7,8-tetrahydropterin + H(+) = 7-carboxy-7-carbaguanine + NH4(+)</text>
        <dbReference type="Rhea" id="RHEA:27974"/>
        <dbReference type="ChEBI" id="CHEBI:15378"/>
        <dbReference type="ChEBI" id="CHEBI:28938"/>
        <dbReference type="ChEBI" id="CHEBI:61032"/>
        <dbReference type="ChEBI" id="CHEBI:61036"/>
        <dbReference type="EC" id="4.3.99.3"/>
    </reaction>
</comment>
<keyword evidence="1 8" id="KW-0004">4Fe-4S</keyword>
<reference evidence="10 11" key="1">
    <citation type="submission" date="2022-10" db="EMBL/GenBank/DDBJ databases">
        <title>High-quality genome sequences of two octocoral-associated bacteria, Endozoicomonas euniceicola EF212 and Endozoicomonas gorgoniicola PS125.</title>
        <authorList>
            <person name="Chiou Y.-J."/>
            <person name="Chen Y.-H."/>
        </authorList>
    </citation>
    <scope>NUCLEOTIDE SEQUENCE [LARGE SCALE GENOMIC DNA]</scope>
    <source>
        <strain evidence="10 11">PS125</strain>
    </source>
</reference>
<evidence type="ECO:0000256" key="6">
    <source>
        <dbReference type="ARBA" id="ARBA00023014"/>
    </source>
</evidence>
<feature type="binding site" evidence="8">
    <location>
        <position position="30"/>
    </location>
    <ligand>
        <name>substrate</name>
    </ligand>
</feature>
<comment type="subunit">
    <text evidence="8">Homodimer.</text>
</comment>
<keyword evidence="5 8" id="KW-0408">Iron</keyword>
<feature type="domain" description="Radical SAM core" evidence="9">
    <location>
        <begin position="21"/>
        <end position="212"/>
    </location>
</feature>
<dbReference type="SUPFAM" id="SSF102114">
    <property type="entry name" value="Radical SAM enzymes"/>
    <property type="match status" value="1"/>
</dbReference>
<evidence type="ECO:0000259" key="9">
    <source>
        <dbReference type="PROSITE" id="PS51918"/>
    </source>
</evidence>
<dbReference type="InterPro" id="IPR058240">
    <property type="entry name" value="rSAM_sf"/>
</dbReference>
<dbReference type="Gene3D" id="3.20.20.70">
    <property type="entry name" value="Aldolase class I"/>
    <property type="match status" value="1"/>
</dbReference>
<accession>A0ABT3MVU3</accession>
<feature type="binding site" evidence="8">
    <location>
        <begin position="15"/>
        <end position="17"/>
    </location>
    <ligand>
        <name>substrate</name>
    </ligand>
</feature>
<feature type="binding site" evidence="8">
    <location>
        <position position="41"/>
    </location>
    <ligand>
        <name>[4Fe-4S] cluster</name>
        <dbReference type="ChEBI" id="CHEBI:49883"/>
        <note>4Fe-4S-S-AdoMet</note>
    </ligand>
</feature>
<dbReference type="CDD" id="cd01335">
    <property type="entry name" value="Radical_SAM"/>
    <property type="match status" value="1"/>
</dbReference>
<comment type="cofactor">
    <cofactor evidence="8">
        <name>S-adenosyl-L-methionine</name>
        <dbReference type="ChEBI" id="CHEBI:59789"/>
    </cofactor>
    <text evidence="8">Binds 1 S-adenosyl-L-methionine per subunit.</text>
</comment>
<dbReference type="HAMAP" id="MF_00917">
    <property type="entry name" value="QueE"/>
    <property type="match status" value="1"/>
</dbReference>
<feature type="binding site" evidence="8">
    <location>
        <position position="73"/>
    </location>
    <ligand>
        <name>substrate</name>
    </ligand>
</feature>
<dbReference type="PIRSF" id="PIRSF000370">
    <property type="entry name" value="QueE"/>
    <property type="match status" value="1"/>
</dbReference>
<feature type="binding site" evidence="8">
    <location>
        <position position="43"/>
    </location>
    <ligand>
        <name>Mg(2+)</name>
        <dbReference type="ChEBI" id="CHEBI:18420"/>
    </ligand>
</feature>
<dbReference type="InterPro" id="IPR027621">
    <property type="entry name" value="rSAM_QueE_gams"/>
</dbReference>
<evidence type="ECO:0000313" key="10">
    <source>
        <dbReference type="EMBL" id="MCW7553494.1"/>
    </source>
</evidence>
<feature type="binding site" evidence="8">
    <location>
        <position position="38"/>
    </location>
    <ligand>
        <name>[4Fe-4S] cluster</name>
        <dbReference type="ChEBI" id="CHEBI:49883"/>
        <note>4Fe-4S-S-AdoMet</note>
    </ligand>
</feature>
<keyword evidence="7 8" id="KW-0456">Lyase</keyword>
<dbReference type="InterPro" id="IPR013785">
    <property type="entry name" value="Aldolase_TIM"/>
</dbReference>
<evidence type="ECO:0000256" key="5">
    <source>
        <dbReference type="ARBA" id="ARBA00023004"/>
    </source>
</evidence>
<dbReference type="PANTHER" id="PTHR42836:SF1">
    <property type="entry name" value="7-CARBOXY-7-DEAZAGUANINE SYNTHASE"/>
    <property type="match status" value="1"/>
</dbReference>
<protein>
    <recommendedName>
        <fullName evidence="8">7-carboxy-7-deazaguanine synthase</fullName>
        <shortName evidence="8">CDG synthase</shortName>
        <ecNumber evidence="8">4.3.99.3</ecNumber>
    </recommendedName>
    <alternativeName>
        <fullName evidence="8">Queuosine biosynthesis protein QueE</fullName>
    </alternativeName>
</protein>
<dbReference type="EC" id="4.3.99.3" evidence="8"/>
<evidence type="ECO:0000256" key="1">
    <source>
        <dbReference type="ARBA" id="ARBA00022485"/>
    </source>
</evidence>
<comment type="caution">
    <text evidence="10">The sequence shown here is derived from an EMBL/GenBank/DDBJ whole genome shotgun (WGS) entry which is preliminary data.</text>
</comment>
<feature type="binding site" evidence="8">
    <location>
        <begin position="40"/>
        <end position="42"/>
    </location>
    <ligand>
        <name>S-adenosyl-L-methionine</name>
        <dbReference type="ChEBI" id="CHEBI:59789"/>
    </ligand>
</feature>
<name>A0ABT3MVU3_9GAMM</name>
<comment type="similarity">
    <text evidence="8">Belongs to the radical SAM superfamily. 7-carboxy-7-deazaguanine synthase family.</text>
</comment>
<dbReference type="GO" id="GO:0016829">
    <property type="term" value="F:lyase activity"/>
    <property type="evidence" value="ECO:0007669"/>
    <property type="project" value="UniProtKB-KW"/>
</dbReference>
<organism evidence="10 11">
    <name type="scientific">Endozoicomonas gorgoniicola</name>
    <dbReference type="NCBI Taxonomy" id="1234144"/>
    <lineage>
        <taxon>Bacteria</taxon>
        <taxon>Pseudomonadati</taxon>
        <taxon>Pseudomonadota</taxon>
        <taxon>Gammaproteobacteria</taxon>
        <taxon>Oceanospirillales</taxon>
        <taxon>Endozoicomonadaceae</taxon>
        <taxon>Endozoicomonas</taxon>
    </lineage>
</organism>
<dbReference type="InterPro" id="IPR024924">
    <property type="entry name" value="7-CO-7-deazaguanine_synth-like"/>
</dbReference>
<comment type="pathway">
    <text evidence="8">Purine metabolism; 7-cyano-7-deazaguanine biosynthesis.</text>
</comment>
<comment type="cofactor">
    <cofactor evidence="8">
        <name>[4Fe-4S] cluster</name>
        <dbReference type="ChEBI" id="CHEBI:49883"/>
    </cofactor>
    <text evidence="8">Binds 1 [4Fe-4S] cluster. The cluster is coordinated with 3 cysteines and an exchangeable S-adenosyl-L-methionine.</text>
</comment>
<keyword evidence="3 8" id="KW-0479">Metal-binding</keyword>
<dbReference type="Pfam" id="PF04055">
    <property type="entry name" value="Radical_SAM"/>
    <property type="match status" value="1"/>
</dbReference>
<keyword evidence="2 8" id="KW-0949">S-adenosyl-L-methionine</keyword>
<comment type="cofactor">
    <cofactor evidence="8">
        <name>Mg(2+)</name>
        <dbReference type="ChEBI" id="CHEBI:18420"/>
    </cofactor>
</comment>
<evidence type="ECO:0000256" key="8">
    <source>
        <dbReference type="HAMAP-Rule" id="MF_00917"/>
    </source>
</evidence>
<dbReference type="SFLD" id="SFLDS00029">
    <property type="entry name" value="Radical_SAM"/>
    <property type="match status" value="1"/>
</dbReference>
<dbReference type="PROSITE" id="PS51918">
    <property type="entry name" value="RADICAL_SAM"/>
    <property type="match status" value="1"/>
</dbReference>
<feature type="binding site" evidence="8">
    <location>
        <position position="34"/>
    </location>
    <ligand>
        <name>[4Fe-4S] cluster</name>
        <dbReference type="ChEBI" id="CHEBI:49883"/>
        <note>4Fe-4S-S-AdoMet</note>
    </ligand>
</feature>
<evidence type="ECO:0000313" key="11">
    <source>
        <dbReference type="Proteomes" id="UP001209854"/>
    </source>
</evidence>
<keyword evidence="11" id="KW-1185">Reference proteome</keyword>
<evidence type="ECO:0000256" key="7">
    <source>
        <dbReference type="ARBA" id="ARBA00023239"/>
    </source>
</evidence>
<evidence type="ECO:0000256" key="3">
    <source>
        <dbReference type="ARBA" id="ARBA00022723"/>
    </source>
</evidence>
<dbReference type="PANTHER" id="PTHR42836">
    <property type="entry name" value="7-CARBOXY-7-DEAZAGUANINE SYNTHASE"/>
    <property type="match status" value="1"/>
</dbReference>